<feature type="signal peptide" evidence="2">
    <location>
        <begin position="1"/>
        <end position="26"/>
    </location>
</feature>
<reference evidence="3 4" key="1">
    <citation type="submission" date="2019-02" db="EMBL/GenBank/DDBJ databases">
        <title>Deep-cultivation of Planctomycetes and their phenomic and genomic characterization uncovers novel biology.</title>
        <authorList>
            <person name="Wiegand S."/>
            <person name="Jogler M."/>
            <person name="Boedeker C."/>
            <person name="Pinto D."/>
            <person name="Vollmers J."/>
            <person name="Rivas-Marin E."/>
            <person name="Kohn T."/>
            <person name="Peeters S.H."/>
            <person name="Heuer A."/>
            <person name="Rast P."/>
            <person name="Oberbeckmann S."/>
            <person name="Bunk B."/>
            <person name="Jeske O."/>
            <person name="Meyerdierks A."/>
            <person name="Storesund J.E."/>
            <person name="Kallscheuer N."/>
            <person name="Luecker S."/>
            <person name="Lage O.M."/>
            <person name="Pohl T."/>
            <person name="Merkel B.J."/>
            <person name="Hornburger P."/>
            <person name="Mueller R.-W."/>
            <person name="Bruemmer F."/>
            <person name="Labrenz M."/>
            <person name="Spormann A.M."/>
            <person name="Op Den Camp H."/>
            <person name="Overmann J."/>
            <person name="Amann R."/>
            <person name="Jetten M.S.M."/>
            <person name="Mascher T."/>
            <person name="Medema M.H."/>
            <person name="Devos D.P."/>
            <person name="Kaster A.-K."/>
            <person name="Ovreas L."/>
            <person name="Rohde M."/>
            <person name="Galperin M.Y."/>
            <person name="Jogler C."/>
        </authorList>
    </citation>
    <scope>NUCLEOTIDE SEQUENCE [LARGE SCALE GENOMIC DNA]</scope>
    <source>
        <strain evidence="3 4">Pla123a</strain>
    </source>
</reference>
<proteinExistence type="predicted"/>
<comment type="caution">
    <text evidence="3">The sequence shown here is derived from an EMBL/GenBank/DDBJ whole genome shotgun (WGS) entry which is preliminary data.</text>
</comment>
<feature type="chain" id="PRO_5022803613" description="TNFR-Cys domain-containing protein" evidence="2">
    <location>
        <begin position="27"/>
        <end position="189"/>
    </location>
</feature>
<protein>
    <recommendedName>
        <fullName evidence="5">TNFR-Cys domain-containing protein</fullName>
    </recommendedName>
</protein>
<gene>
    <name evidence="3" type="ORF">Pla123a_07130</name>
</gene>
<dbReference type="Proteomes" id="UP000318478">
    <property type="component" value="Unassembled WGS sequence"/>
</dbReference>
<evidence type="ECO:0000256" key="1">
    <source>
        <dbReference type="SAM" id="MobiDB-lite"/>
    </source>
</evidence>
<organism evidence="3 4">
    <name type="scientific">Posidoniimonas polymericola</name>
    <dbReference type="NCBI Taxonomy" id="2528002"/>
    <lineage>
        <taxon>Bacteria</taxon>
        <taxon>Pseudomonadati</taxon>
        <taxon>Planctomycetota</taxon>
        <taxon>Planctomycetia</taxon>
        <taxon>Pirellulales</taxon>
        <taxon>Lacipirellulaceae</taxon>
        <taxon>Posidoniimonas</taxon>
    </lineage>
</organism>
<sequence precursor="true">MQFSSRASAMRLVIVATLGLPLTGCAYWRAECECPTDIRYTYDVCGHEAVRCGPCGVDRCCYGYKPTHWRCLNCPCTHPSPCPCNEVYEIEYPSAAAVPTAASFDADRSIADLPRRLPRVEELPAADSGRFNVAPQSPPNYGGVFDLAPATEQPEAAESDTGAGHEILLKTQYIPPPLVAQSDTPQFLY</sequence>
<feature type="region of interest" description="Disordered" evidence="1">
    <location>
        <begin position="128"/>
        <end position="147"/>
    </location>
</feature>
<name>A0A5C5ZFD5_9BACT</name>
<evidence type="ECO:0000256" key="2">
    <source>
        <dbReference type="SAM" id="SignalP"/>
    </source>
</evidence>
<keyword evidence="2" id="KW-0732">Signal</keyword>
<keyword evidence="4" id="KW-1185">Reference proteome</keyword>
<evidence type="ECO:0008006" key="5">
    <source>
        <dbReference type="Google" id="ProtNLM"/>
    </source>
</evidence>
<accession>A0A5C5ZFD5</accession>
<evidence type="ECO:0000313" key="4">
    <source>
        <dbReference type="Proteomes" id="UP000318478"/>
    </source>
</evidence>
<dbReference type="EMBL" id="SJPO01000001">
    <property type="protein sequence ID" value="TWT85906.1"/>
    <property type="molecule type" value="Genomic_DNA"/>
</dbReference>
<dbReference type="AlphaFoldDB" id="A0A5C5ZFD5"/>
<dbReference type="RefSeq" id="WP_146584126.1">
    <property type="nucleotide sequence ID" value="NZ_SJPO01000001.1"/>
</dbReference>
<evidence type="ECO:0000313" key="3">
    <source>
        <dbReference type="EMBL" id="TWT85906.1"/>
    </source>
</evidence>
<dbReference type="OrthoDB" id="283674at2"/>